<evidence type="ECO:0000259" key="2">
    <source>
        <dbReference type="Pfam" id="PF00582"/>
    </source>
</evidence>
<dbReference type="PANTHER" id="PTHR46268">
    <property type="entry name" value="STRESS RESPONSE PROTEIN NHAX"/>
    <property type="match status" value="1"/>
</dbReference>
<dbReference type="SUPFAM" id="SSF52402">
    <property type="entry name" value="Adenine nucleotide alpha hydrolases-like"/>
    <property type="match status" value="1"/>
</dbReference>
<dbReference type="Proteomes" id="UP000682811">
    <property type="component" value="Unassembled WGS sequence"/>
</dbReference>
<dbReference type="PANTHER" id="PTHR46268:SF15">
    <property type="entry name" value="UNIVERSAL STRESS PROTEIN HP_0031"/>
    <property type="match status" value="1"/>
</dbReference>
<dbReference type="InterPro" id="IPR006016">
    <property type="entry name" value="UspA"/>
</dbReference>
<reference evidence="3 4" key="1">
    <citation type="submission" date="2021-03" db="EMBL/GenBank/DDBJ databases">
        <title>Antimicrobial resistance genes in bacteria isolated from Japanese honey, and their potential for conferring macrolide and lincosamide resistance in the American foulbrood pathogen Paenibacillus larvae.</title>
        <authorList>
            <person name="Okamoto M."/>
            <person name="Kumagai M."/>
            <person name="Kanamori H."/>
            <person name="Takamatsu D."/>
        </authorList>
    </citation>
    <scope>NUCLEOTIDE SEQUENCE [LARGE SCALE GENOMIC DNA]</scope>
    <source>
        <strain evidence="3 4">J34TS1</strain>
    </source>
</reference>
<dbReference type="Pfam" id="PF00582">
    <property type="entry name" value="Usp"/>
    <property type="match status" value="1"/>
</dbReference>
<evidence type="ECO:0000313" key="4">
    <source>
        <dbReference type="Proteomes" id="UP000682811"/>
    </source>
</evidence>
<evidence type="ECO:0000313" key="3">
    <source>
        <dbReference type="EMBL" id="GIO47509.1"/>
    </source>
</evidence>
<sequence length="173" mass="19129">MISPIAKRWLEEGHLHFPPIQYSSILVAVDGSAPSIQATRHAVQLASLTDARLTAVFVDYDGEDEIISEDRWHRYAELEEEVMYGLAGIDAARFMAGERNVPFKGVFMRGSLTRSILSLADKERADLIVTGNTGLTGIRHLLLGSFAESLVKESRIPVLVVKQDSLNINDGHQ</sequence>
<organism evidence="3 4">
    <name type="scientific">Paenibacillus azoreducens</name>
    <dbReference type="NCBI Taxonomy" id="116718"/>
    <lineage>
        <taxon>Bacteria</taxon>
        <taxon>Bacillati</taxon>
        <taxon>Bacillota</taxon>
        <taxon>Bacilli</taxon>
        <taxon>Bacillales</taxon>
        <taxon>Paenibacillaceae</taxon>
        <taxon>Paenibacillus</taxon>
    </lineage>
</organism>
<proteinExistence type="inferred from homology"/>
<dbReference type="CDD" id="cd00293">
    <property type="entry name" value="USP-like"/>
    <property type="match status" value="1"/>
</dbReference>
<evidence type="ECO:0000256" key="1">
    <source>
        <dbReference type="ARBA" id="ARBA00008791"/>
    </source>
</evidence>
<dbReference type="AlphaFoldDB" id="A0A919YB48"/>
<dbReference type="EMBL" id="BORT01000008">
    <property type="protein sequence ID" value="GIO47509.1"/>
    <property type="molecule type" value="Genomic_DNA"/>
</dbReference>
<dbReference type="InterPro" id="IPR006015">
    <property type="entry name" value="Universal_stress_UspA"/>
</dbReference>
<dbReference type="PRINTS" id="PR01438">
    <property type="entry name" value="UNVRSLSTRESS"/>
</dbReference>
<comment type="caution">
    <text evidence="3">The sequence shown here is derived from an EMBL/GenBank/DDBJ whole genome shotgun (WGS) entry which is preliminary data.</text>
</comment>
<protein>
    <submittedName>
        <fullName evidence="3">Universal stress protein</fullName>
    </submittedName>
</protein>
<accession>A0A919YB48</accession>
<dbReference type="InterPro" id="IPR014729">
    <property type="entry name" value="Rossmann-like_a/b/a_fold"/>
</dbReference>
<feature type="domain" description="UspA" evidence="2">
    <location>
        <begin position="22"/>
        <end position="162"/>
    </location>
</feature>
<dbReference type="RefSeq" id="WP_212978359.1">
    <property type="nucleotide sequence ID" value="NZ_AP025343.1"/>
</dbReference>
<gene>
    <name evidence="3" type="ORF">J34TS1_22740</name>
</gene>
<keyword evidence="4" id="KW-1185">Reference proteome</keyword>
<comment type="similarity">
    <text evidence="1">Belongs to the universal stress protein A family.</text>
</comment>
<name>A0A919YB48_9BACL</name>
<dbReference type="Gene3D" id="3.40.50.620">
    <property type="entry name" value="HUPs"/>
    <property type="match status" value="1"/>
</dbReference>